<comment type="similarity">
    <text evidence="1 4">Belongs to the aldehyde dehydrogenase family.</text>
</comment>
<evidence type="ECO:0000256" key="2">
    <source>
        <dbReference type="ARBA" id="ARBA00023002"/>
    </source>
</evidence>
<dbReference type="PROSITE" id="PS00687">
    <property type="entry name" value="ALDEHYDE_DEHYDR_GLU"/>
    <property type="match status" value="1"/>
</dbReference>
<dbReference type="InterPro" id="IPR016161">
    <property type="entry name" value="Ald_DH/histidinol_DH"/>
</dbReference>
<dbReference type="SUPFAM" id="SSF53720">
    <property type="entry name" value="ALDH-like"/>
    <property type="match status" value="1"/>
</dbReference>
<sequence>MSTLPPLLDHPLVRRPDAGQPTPAGFIDVTDPSRGSVIAWVKQQDADDVAAAIQRAEQAQKAWKAQTALARADILLAWYHLILAERDALAEILTAEQGKPLAEARGEITYAASFIRWFAEEARRVQGDVLTPPQAHQRLLVLKQPIGVCAAITPWNFPAAMITRKAAPALAAGCAMIVKPAEQTPLTAFALENLARRAGLPPDLLIHVQGDAVAVGKTLCASPVIRKLSFTGSTDVGRLLMAQCAPTIKKLSLELGGNAPFLVFDDADPAAAVQGIMASKFRNSGQTCVCANRIYVQRGIYPEIVRHLTDAVAQLQVGDGRDAASNQGPLIDDAAVAKVQQHIDDACSQGATLVTGGKLHALGGTFFQPTILTGVTPSMRVAHEETFGPLAALIPFDTEEEVVRYANDSEFGLAAYFYTRDANRQWRVSEALESGMVGINTGAISNEVAPFGGVKQSGLGREGSRYGLEEYLELKYLCFDTSR</sequence>
<gene>
    <name evidence="7" type="ORF">JK232_16045</name>
</gene>
<evidence type="ECO:0000313" key="7">
    <source>
        <dbReference type="EMBL" id="MBS0970402.1"/>
    </source>
</evidence>
<feature type="region of interest" description="Disordered" evidence="5">
    <location>
        <begin position="1"/>
        <end position="24"/>
    </location>
</feature>
<comment type="caution">
    <text evidence="7">The sequence shown here is derived from an EMBL/GenBank/DDBJ whole genome shotgun (WGS) entry which is preliminary data.</text>
</comment>
<reference evidence="8" key="2">
    <citation type="submission" date="2023-07" db="EMBL/GenBank/DDBJ databases">
        <title>Genome-inferred correspondence between phylogeny and metabolic traits in the wild Drosophila gut microbiome.</title>
        <authorList>
            <person name="Bueno E."/>
            <person name="Blow F."/>
            <person name="Douglas A.E."/>
        </authorList>
    </citation>
    <scope>NUCLEOTIDE SEQUENCE [LARGE SCALE GENOMIC DNA]</scope>
    <source>
        <strain evidence="8">JGM97</strain>
    </source>
</reference>
<feature type="active site" evidence="3">
    <location>
        <position position="254"/>
    </location>
</feature>
<reference evidence="7 8" key="1">
    <citation type="submission" date="2020-12" db="EMBL/GenBank/DDBJ databases">
        <authorList>
            <person name="Mcmullen J.G."/>
        </authorList>
    </citation>
    <scope>NUCLEOTIDE SEQUENCE [LARGE SCALE GENOMIC DNA]</scope>
    <source>
        <strain evidence="7 8">JGM97</strain>
    </source>
</reference>
<proteinExistence type="inferred from homology"/>
<dbReference type="RefSeq" id="WP_212589400.1">
    <property type="nucleotide sequence ID" value="NZ_JAERKB010000011.1"/>
</dbReference>
<dbReference type="InterPro" id="IPR029510">
    <property type="entry name" value="Ald_DH_CS_GLU"/>
</dbReference>
<dbReference type="Proteomes" id="UP000680634">
    <property type="component" value="Unassembled WGS sequence"/>
</dbReference>
<dbReference type="CDD" id="cd07103">
    <property type="entry name" value="ALDH_F5_SSADH_GabD"/>
    <property type="match status" value="1"/>
</dbReference>
<evidence type="ECO:0000259" key="6">
    <source>
        <dbReference type="Pfam" id="PF00171"/>
    </source>
</evidence>
<dbReference type="InterPro" id="IPR050740">
    <property type="entry name" value="Aldehyde_DH_Superfamily"/>
</dbReference>
<keyword evidence="8" id="KW-1185">Reference proteome</keyword>
<evidence type="ECO:0000256" key="3">
    <source>
        <dbReference type="PROSITE-ProRule" id="PRU10007"/>
    </source>
</evidence>
<dbReference type="Gene3D" id="3.40.605.10">
    <property type="entry name" value="Aldehyde Dehydrogenase, Chain A, domain 1"/>
    <property type="match status" value="1"/>
</dbReference>
<dbReference type="PANTHER" id="PTHR43353">
    <property type="entry name" value="SUCCINATE-SEMIALDEHYDE DEHYDROGENASE, MITOCHONDRIAL"/>
    <property type="match status" value="1"/>
</dbReference>
<dbReference type="EMBL" id="JAERKB010000011">
    <property type="protein sequence ID" value="MBS0970402.1"/>
    <property type="molecule type" value="Genomic_DNA"/>
</dbReference>
<dbReference type="Gene3D" id="3.40.309.10">
    <property type="entry name" value="Aldehyde Dehydrogenase, Chain A, domain 2"/>
    <property type="match status" value="1"/>
</dbReference>
<accession>A0ABS5JKE6</accession>
<evidence type="ECO:0000256" key="1">
    <source>
        <dbReference type="ARBA" id="ARBA00009986"/>
    </source>
</evidence>
<dbReference type="PANTHER" id="PTHR43353:SF5">
    <property type="entry name" value="SUCCINATE-SEMIALDEHYDE DEHYDROGENASE, MITOCHONDRIAL"/>
    <property type="match status" value="1"/>
</dbReference>
<dbReference type="InterPro" id="IPR010102">
    <property type="entry name" value="Succ_semiAld_DH"/>
</dbReference>
<evidence type="ECO:0000256" key="5">
    <source>
        <dbReference type="SAM" id="MobiDB-lite"/>
    </source>
</evidence>
<dbReference type="Pfam" id="PF00171">
    <property type="entry name" value="Aldedh"/>
    <property type="match status" value="1"/>
</dbReference>
<keyword evidence="2 4" id="KW-0560">Oxidoreductase</keyword>
<feature type="domain" description="Aldehyde dehydrogenase" evidence="6">
    <location>
        <begin position="27"/>
        <end position="476"/>
    </location>
</feature>
<evidence type="ECO:0000256" key="4">
    <source>
        <dbReference type="RuleBase" id="RU003345"/>
    </source>
</evidence>
<dbReference type="InterPro" id="IPR016163">
    <property type="entry name" value="Ald_DH_C"/>
</dbReference>
<dbReference type="InterPro" id="IPR016162">
    <property type="entry name" value="Ald_DH_N"/>
</dbReference>
<name>A0ABS5JKE6_9GAMM</name>
<dbReference type="InterPro" id="IPR015590">
    <property type="entry name" value="Aldehyde_DH_dom"/>
</dbReference>
<dbReference type="PROSITE" id="PS00070">
    <property type="entry name" value="ALDEHYDE_DEHYDR_CYS"/>
    <property type="match status" value="1"/>
</dbReference>
<organism evidence="7 8">
    <name type="scientific">Nissabacter archeti</name>
    <dbReference type="NCBI Taxonomy" id="1917880"/>
    <lineage>
        <taxon>Bacteria</taxon>
        <taxon>Pseudomonadati</taxon>
        <taxon>Pseudomonadota</taxon>
        <taxon>Gammaproteobacteria</taxon>
        <taxon>Enterobacterales</taxon>
        <taxon>Yersiniaceae</taxon>
        <taxon>Nissabacter</taxon>
    </lineage>
</organism>
<evidence type="ECO:0000313" key="8">
    <source>
        <dbReference type="Proteomes" id="UP000680634"/>
    </source>
</evidence>
<dbReference type="InterPro" id="IPR016160">
    <property type="entry name" value="Ald_DH_CS_CYS"/>
</dbReference>
<dbReference type="NCBIfam" id="TIGR01780">
    <property type="entry name" value="SSADH"/>
    <property type="match status" value="1"/>
</dbReference>
<protein>
    <submittedName>
        <fullName evidence="7">NAD-dependent succinate-semialdehyde dehydrogenase</fullName>
    </submittedName>
</protein>